<dbReference type="Gene3D" id="3.40.50.180">
    <property type="entry name" value="Methylesterase CheB, C-terminal domain"/>
    <property type="match status" value="1"/>
</dbReference>
<evidence type="ECO:0000259" key="9">
    <source>
        <dbReference type="PROSITE" id="PS50122"/>
    </source>
</evidence>
<feature type="domain" description="CheB-type methylesterase" evidence="9">
    <location>
        <begin position="160"/>
        <end position="347"/>
    </location>
</feature>
<keyword evidence="1 5" id="KW-0963">Cytoplasm</keyword>
<feature type="modified residue" description="4-aspartylphosphate" evidence="5 7">
    <location>
        <position position="58"/>
    </location>
</feature>
<evidence type="ECO:0000256" key="5">
    <source>
        <dbReference type="HAMAP-Rule" id="MF_00099"/>
    </source>
</evidence>
<keyword evidence="10" id="KW-0808">Transferase</keyword>
<comment type="function">
    <text evidence="5">Involved in chemotaxis. Part of a chemotaxis signal transduction system that modulates chemotaxis in response to various stimuli. Catalyzes the demethylation of specific methylglutamate residues introduced into the chemoreceptors (methyl-accepting chemotaxis proteins or MCP) by CheR. Also mediates the irreversible deamidation of specific glutamine residues to glutamic acid.</text>
</comment>
<dbReference type="GO" id="GO:0000156">
    <property type="term" value="F:phosphorelay response regulator activity"/>
    <property type="evidence" value="ECO:0007669"/>
    <property type="project" value="InterPro"/>
</dbReference>
<dbReference type="GO" id="GO:0032259">
    <property type="term" value="P:methylation"/>
    <property type="evidence" value="ECO:0007669"/>
    <property type="project" value="UniProtKB-KW"/>
</dbReference>
<evidence type="ECO:0000256" key="7">
    <source>
        <dbReference type="PROSITE-ProRule" id="PRU00169"/>
    </source>
</evidence>
<dbReference type="SUPFAM" id="SSF52172">
    <property type="entry name" value="CheY-like"/>
    <property type="match status" value="1"/>
</dbReference>
<feature type="active site" evidence="5 6">
    <location>
        <position position="289"/>
    </location>
</feature>
<feature type="domain" description="Response regulatory" evidence="8">
    <location>
        <begin position="7"/>
        <end position="124"/>
    </location>
</feature>
<evidence type="ECO:0000313" key="10">
    <source>
        <dbReference type="EMBL" id="QOL80105.1"/>
    </source>
</evidence>
<dbReference type="Gene3D" id="3.40.50.2300">
    <property type="match status" value="1"/>
</dbReference>
<dbReference type="PROSITE" id="PS50122">
    <property type="entry name" value="CHEB"/>
    <property type="match status" value="1"/>
</dbReference>
<dbReference type="HAMAP" id="MF_00099">
    <property type="entry name" value="CheB_chemtxs"/>
    <property type="match status" value="1"/>
</dbReference>
<dbReference type="PANTHER" id="PTHR42872:SF6">
    <property type="entry name" value="PROTEIN-GLUTAMATE METHYLESTERASE_PROTEIN-GLUTAMINE GLUTAMINASE"/>
    <property type="match status" value="1"/>
</dbReference>
<dbReference type="PIRSF" id="PIRSF000876">
    <property type="entry name" value="RR_chemtxs_CheB"/>
    <property type="match status" value="1"/>
</dbReference>
<comment type="catalytic activity">
    <reaction evidence="4 5">
        <text>[protein]-L-glutamate 5-O-methyl ester + H2O = L-glutamyl-[protein] + methanol + H(+)</text>
        <dbReference type="Rhea" id="RHEA:23236"/>
        <dbReference type="Rhea" id="RHEA-COMP:10208"/>
        <dbReference type="Rhea" id="RHEA-COMP:10311"/>
        <dbReference type="ChEBI" id="CHEBI:15377"/>
        <dbReference type="ChEBI" id="CHEBI:15378"/>
        <dbReference type="ChEBI" id="CHEBI:17790"/>
        <dbReference type="ChEBI" id="CHEBI:29973"/>
        <dbReference type="ChEBI" id="CHEBI:82795"/>
        <dbReference type="EC" id="3.1.1.61"/>
    </reaction>
</comment>
<evidence type="ECO:0000256" key="4">
    <source>
        <dbReference type="ARBA" id="ARBA00048267"/>
    </source>
</evidence>
<keyword evidence="2 5" id="KW-0145">Chemotaxis</keyword>
<dbReference type="EC" id="3.5.1.44" evidence="5"/>
<dbReference type="PANTHER" id="PTHR42872">
    <property type="entry name" value="PROTEIN-GLUTAMATE METHYLESTERASE/PROTEIN-GLUTAMINE GLUTAMINASE"/>
    <property type="match status" value="1"/>
</dbReference>
<dbReference type="KEGG" id="pshq:F3W81_04260"/>
<organism evidence="10 11">
    <name type="scientific">Pseudooceanicola spongiae</name>
    <dbReference type="NCBI Taxonomy" id="2613965"/>
    <lineage>
        <taxon>Bacteria</taxon>
        <taxon>Pseudomonadati</taxon>
        <taxon>Pseudomonadota</taxon>
        <taxon>Alphaproteobacteria</taxon>
        <taxon>Rhodobacterales</taxon>
        <taxon>Paracoccaceae</taxon>
        <taxon>Pseudooceanicola</taxon>
    </lineage>
</organism>
<evidence type="ECO:0000256" key="3">
    <source>
        <dbReference type="ARBA" id="ARBA00022801"/>
    </source>
</evidence>
<reference evidence="10 11" key="1">
    <citation type="submission" date="2019-10" db="EMBL/GenBank/DDBJ databases">
        <title>Pseudopuniceibacterium sp. HQ09 islated from Antarctica.</title>
        <authorList>
            <person name="Liao L."/>
            <person name="Su S."/>
            <person name="Chen B."/>
            <person name="Yu Y."/>
        </authorList>
    </citation>
    <scope>NUCLEOTIDE SEQUENCE [LARGE SCALE GENOMIC DNA]</scope>
    <source>
        <strain evidence="10 11">HQ09</strain>
    </source>
</reference>
<dbReference type="Pfam" id="PF00072">
    <property type="entry name" value="Response_reg"/>
    <property type="match status" value="1"/>
</dbReference>
<keyword evidence="11" id="KW-1185">Reference proteome</keyword>
<comment type="PTM">
    <text evidence="5">Phosphorylated by CheA. Phosphorylation of the N-terminal regulatory domain activates the methylesterase activity.</text>
</comment>
<dbReference type="SUPFAM" id="SSF52738">
    <property type="entry name" value="Methylesterase CheB, C-terminal domain"/>
    <property type="match status" value="1"/>
</dbReference>
<evidence type="ECO:0000313" key="11">
    <source>
        <dbReference type="Proteomes" id="UP000594118"/>
    </source>
</evidence>
<proteinExistence type="inferred from homology"/>
<feature type="active site" evidence="5 6">
    <location>
        <position position="167"/>
    </location>
</feature>
<comment type="catalytic activity">
    <reaction evidence="5">
        <text>L-glutaminyl-[protein] + H2O = L-glutamyl-[protein] + NH4(+)</text>
        <dbReference type="Rhea" id="RHEA:16441"/>
        <dbReference type="Rhea" id="RHEA-COMP:10207"/>
        <dbReference type="Rhea" id="RHEA-COMP:10208"/>
        <dbReference type="ChEBI" id="CHEBI:15377"/>
        <dbReference type="ChEBI" id="CHEBI:28938"/>
        <dbReference type="ChEBI" id="CHEBI:29973"/>
        <dbReference type="ChEBI" id="CHEBI:30011"/>
        <dbReference type="EC" id="3.5.1.44"/>
    </reaction>
</comment>
<evidence type="ECO:0000259" key="8">
    <source>
        <dbReference type="PROSITE" id="PS50110"/>
    </source>
</evidence>
<evidence type="ECO:0000256" key="6">
    <source>
        <dbReference type="PROSITE-ProRule" id="PRU00050"/>
    </source>
</evidence>
<dbReference type="InterPro" id="IPR000673">
    <property type="entry name" value="Sig_transdc_resp-reg_Me-estase"/>
</dbReference>
<dbReference type="InterPro" id="IPR001789">
    <property type="entry name" value="Sig_transdc_resp-reg_receiver"/>
</dbReference>
<dbReference type="GO" id="GO:0050568">
    <property type="term" value="F:protein-glutamine glutaminase activity"/>
    <property type="evidence" value="ECO:0007669"/>
    <property type="project" value="UniProtKB-UniRule"/>
</dbReference>
<keyword evidence="3 5" id="KW-0378">Hydrolase</keyword>
<evidence type="ECO:0000256" key="2">
    <source>
        <dbReference type="ARBA" id="ARBA00022500"/>
    </source>
</evidence>
<keyword evidence="5 7" id="KW-0597">Phosphoprotein</keyword>
<dbReference type="Pfam" id="PF01339">
    <property type="entry name" value="CheB_methylest"/>
    <property type="match status" value="1"/>
</dbReference>
<comment type="subcellular location">
    <subcellularLocation>
        <location evidence="5">Cytoplasm</location>
    </subcellularLocation>
</comment>
<accession>A0A7L9WI82</accession>
<dbReference type="SMART" id="SM00448">
    <property type="entry name" value="REC"/>
    <property type="match status" value="1"/>
</dbReference>
<sequence length="349" mass="37496">MTSTPTKVLIVDDQPSVQNLIRHALAKDPEIEVVGVAGDAYQARDLIKRLNPDVITLDIEMPRMSGLDFLERLMRLRPMPVIMFSSLTQKGSEQAVKALSLGAVDVLSKPLEGFTTDILQKLTQSVKNARHGQSAKGSGVVGPVIKGAPEQVSMARWNGKIVLMGASTGGVAAVEAVLTRMPLDCPPIVISQHMPETFLKSFAGRLNDLLPQRVQLGRHGTSLDQGNIYLSPGGLAHTGVRRNGRLFEVTAIEAPKRNGHIPSVDELFYSGVDIAENITAVLLTGIGKDGAEGMRELKQKGAYCIGQDEASCVVYGMPRAAADMGILDQQLPLQDIARAICASCETRRA</sequence>
<keyword evidence="10" id="KW-0489">Methyltransferase</keyword>
<dbReference type="NCBIfam" id="NF001965">
    <property type="entry name" value="PRK00742.1"/>
    <property type="match status" value="1"/>
</dbReference>
<dbReference type="EC" id="3.1.1.61" evidence="5"/>
<dbReference type="InterPro" id="IPR011006">
    <property type="entry name" value="CheY-like_superfamily"/>
</dbReference>
<dbReference type="RefSeq" id="WP_193082420.1">
    <property type="nucleotide sequence ID" value="NZ_CP045201.1"/>
</dbReference>
<evidence type="ECO:0000256" key="1">
    <source>
        <dbReference type="ARBA" id="ARBA00022490"/>
    </source>
</evidence>
<dbReference type="GO" id="GO:0008168">
    <property type="term" value="F:methyltransferase activity"/>
    <property type="evidence" value="ECO:0007669"/>
    <property type="project" value="UniProtKB-KW"/>
</dbReference>
<dbReference type="GO" id="GO:0008984">
    <property type="term" value="F:protein-glutamate methylesterase activity"/>
    <property type="evidence" value="ECO:0007669"/>
    <property type="project" value="UniProtKB-UniRule"/>
</dbReference>
<dbReference type="InterPro" id="IPR008248">
    <property type="entry name" value="CheB-like"/>
</dbReference>
<dbReference type="GO" id="GO:0006935">
    <property type="term" value="P:chemotaxis"/>
    <property type="evidence" value="ECO:0007669"/>
    <property type="project" value="UniProtKB-UniRule"/>
</dbReference>
<gene>
    <name evidence="5 10" type="primary">cheB</name>
    <name evidence="10" type="ORF">F3W81_04260</name>
</gene>
<feature type="active site" evidence="5 6">
    <location>
        <position position="193"/>
    </location>
</feature>
<dbReference type="GO" id="GO:0005737">
    <property type="term" value="C:cytoplasm"/>
    <property type="evidence" value="ECO:0007669"/>
    <property type="project" value="UniProtKB-SubCell"/>
</dbReference>
<dbReference type="AlphaFoldDB" id="A0A7L9WI82"/>
<dbReference type="CDD" id="cd16432">
    <property type="entry name" value="CheB_Rec"/>
    <property type="match status" value="1"/>
</dbReference>
<dbReference type="EMBL" id="CP045201">
    <property type="protein sequence ID" value="QOL80105.1"/>
    <property type="molecule type" value="Genomic_DNA"/>
</dbReference>
<dbReference type="CDD" id="cd17541">
    <property type="entry name" value="REC_CheB-like"/>
    <property type="match status" value="1"/>
</dbReference>
<dbReference type="Proteomes" id="UP000594118">
    <property type="component" value="Chromosome"/>
</dbReference>
<comment type="domain">
    <text evidence="5">Contains a C-terminal catalytic domain, and an N-terminal region which modulates catalytic activity.</text>
</comment>
<dbReference type="InterPro" id="IPR035909">
    <property type="entry name" value="CheB_C"/>
</dbReference>
<protein>
    <recommendedName>
        <fullName evidence="5">Protein-glutamate methylesterase/protein-glutamine glutaminase</fullName>
        <ecNumber evidence="5">3.1.1.61</ecNumber>
        <ecNumber evidence="5">3.5.1.44</ecNumber>
    </recommendedName>
</protein>
<dbReference type="PROSITE" id="PS50110">
    <property type="entry name" value="RESPONSE_REGULATORY"/>
    <property type="match status" value="1"/>
</dbReference>
<name>A0A7L9WI82_9RHOB</name>
<comment type="similarity">
    <text evidence="5">Belongs to the CheB family.</text>
</comment>